<dbReference type="GO" id="GO:0000155">
    <property type="term" value="F:phosphorelay sensor kinase activity"/>
    <property type="evidence" value="ECO:0007669"/>
    <property type="project" value="InterPro"/>
</dbReference>
<dbReference type="InterPro" id="IPR035965">
    <property type="entry name" value="PAS-like_dom_sf"/>
</dbReference>
<dbReference type="PROSITE" id="PS50109">
    <property type="entry name" value="HIS_KIN"/>
    <property type="match status" value="1"/>
</dbReference>
<dbReference type="SUPFAM" id="SSF47384">
    <property type="entry name" value="Homodimeric domain of signal transducing histidine kinase"/>
    <property type="match status" value="1"/>
</dbReference>
<evidence type="ECO:0000256" key="1">
    <source>
        <dbReference type="ARBA" id="ARBA00000085"/>
    </source>
</evidence>
<dbReference type="Gene3D" id="3.30.450.20">
    <property type="entry name" value="PAS domain"/>
    <property type="match status" value="1"/>
</dbReference>
<dbReference type="NCBIfam" id="TIGR00229">
    <property type="entry name" value="sensory_box"/>
    <property type="match status" value="1"/>
</dbReference>
<dbReference type="InterPro" id="IPR003661">
    <property type="entry name" value="HisK_dim/P_dom"/>
</dbReference>
<dbReference type="Proteomes" id="UP000011682">
    <property type="component" value="Unassembled WGS sequence"/>
</dbReference>
<keyword evidence="8" id="KW-1185">Reference proteome</keyword>
<dbReference type="SMART" id="SM00388">
    <property type="entry name" value="HisKA"/>
    <property type="match status" value="1"/>
</dbReference>
<dbReference type="Gene3D" id="3.30.565.10">
    <property type="entry name" value="Histidine kinase-like ATPase, C-terminal domain"/>
    <property type="match status" value="1"/>
</dbReference>
<comment type="caution">
    <text evidence="7">The sequence shown here is derived from an EMBL/GenBank/DDBJ whole genome shotgun (WGS) entry which is preliminary data.</text>
</comment>
<dbReference type="InterPro" id="IPR000014">
    <property type="entry name" value="PAS"/>
</dbReference>
<evidence type="ECO:0000256" key="3">
    <source>
        <dbReference type="ARBA" id="ARBA00022553"/>
    </source>
</evidence>
<gene>
    <name evidence="7" type="ORF">D187_007010</name>
</gene>
<evidence type="ECO:0000313" key="8">
    <source>
        <dbReference type="Proteomes" id="UP000011682"/>
    </source>
</evidence>
<accession>S9P298</accession>
<reference evidence="7" key="1">
    <citation type="submission" date="2013-05" db="EMBL/GenBank/DDBJ databases">
        <title>Genome assembly of Cystobacter fuscus DSM 2262.</title>
        <authorList>
            <person name="Sharma G."/>
            <person name="Khatri I."/>
            <person name="Kaur C."/>
            <person name="Mayilraj S."/>
            <person name="Subramanian S."/>
        </authorList>
    </citation>
    <scope>NUCLEOTIDE SEQUENCE [LARGE SCALE GENOMIC DNA]</scope>
    <source>
        <strain evidence="7">DSM 2262</strain>
    </source>
</reference>
<dbReference type="EC" id="2.7.13.3" evidence="2"/>
<dbReference type="RefSeq" id="WP_002631566.1">
    <property type="nucleotide sequence ID" value="NZ_ANAH02000064.1"/>
</dbReference>
<evidence type="ECO:0000256" key="2">
    <source>
        <dbReference type="ARBA" id="ARBA00012438"/>
    </source>
</evidence>
<name>S9P298_CYSF2</name>
<dbReference type="Gene3D" id="1.10.287.130">
    <property type="match status" value="1"/>
</dbReference>
<keyword evidence="5 7" id="KW-0418">Kinase</keyword>
<dbReference type="PANTHER" id="PTHR43304">
    <property type="entry name" value="PHYTOCHROME-LIKE PROTEIN CPH1"/>
    <property type="match status" value="1"/>
</dbReference>
<dbReference type="InterPro" id="IPR036097">
    <property type="entry name" value="HisK_dim/P_sf"/>
</dbReference>
<dbReference type="eggNOG" id="COG4251">
    <property type="taxonomic scope" value="Bacteria"/>
</dbReference>
<feature type="domain" description="Histidine kinase" evidence="6">
    <location>
        <begin position="150"/>
        <end position="366"/>
    </location>
</feature>
<dbReference type="SUPFAM" id="SSF55785">
    <property type="entry name" value="PYP-like sensor domain (PAS domain)"/>
    <property type="match status" value="1"/>
</dbReference>
<evidence type="ECO:0000256" key="4">
    <source>
        <dbReference type="ARBA" id="ARBA00022679"/>
    </source>
</evidence>
<proteinExistence type="predicted"/>
<dbReference type="InterPro" id="IPR036890">
    <property type="entry name" value="HATPase_C_sf"/>
</dbReference>
<evidence type="ECO:0000313" key="7">
    <source>
        <dbReference type="EMBL" id="EPX57256.1"/>
    </source>
</evidence>
<dbReference type="InterPro" id="IPR003594">
    <property type="entry name" value="HATPase_dom"/>
</dbReference>
<dbReference type="Pfam" id="PF02518">
    <property type="entry name" value="HATPase_c"/>
    <property type="match status" value="1"/>
</dbReference>
<dbReference type="InterPro" id="IPR005467">
    <property type="entry name" value="His_kinase_dom"/>
</dbReference>
<dbReference type="InterPro" id="IPR004358">
    <property type="entry name" value="Sig_transdc_His_kin-like_C"/>
</dbReference>
<dbReference type="CDD" id="cd00130">
    <property type="entry name" value="PAS"/>
    <property type="match status" value="1"/>
</dbReference>
<dbReference type="SUPFAM" id="SSF55874">
    <property type="entry name" value="ATPase domain of HSP90 chaperone/DNA topoisomerase II/histidine kinase"/>
    <property type="match status" value="1"/>
</dbReference>
<dbReference type="InterPro" id="IPR013656">
    <property type="entry name" value="PAS_4"/>
</dbReference>
<dbReference type="InterPro" id="IPR052162">
    <property type="entry name" value="Sensor_kinase/Photoreceptor"/>
</dbReference>
<dbReference type="AlphaFoldDB" id="S9P298"/>
<evidence type="ECO:0000256" key="5">
    <source>
        <dbReference type="ARBA" id="ARBA00022777"/>
    </source>
</evidence>
<dbReference type="EMBL" id="ANAH02000064">
    <property type="protein sequence ID" value="EPX57256.1"/>
    <property type="molecule type" value="Genomic_DNA"/>
</dbReference>
<dbReference type="Pfam" id="PF00512">
    <property type="entry name" value="HisKA"/>
    <property type="match status" value="1"/>
</dbReference>
<dbReference type="Pfam" id="PF08448">
    <property type="entry name" value="PAS_4"/>
    <property type="match status" value="1"/>
</dbReference>
<sequence length="370" mass="41689">MKASSGPEAEARNSSPEEELFGVRELLAQAPGYMFTCDLDGRIRFINHVQPQLPLERVVGKPLYDWLNPEAAESCRRAFLEVRSTGKPYPFEVQSRFEVGSEWYAGQVGPISRDGQVVGFTVIVTDITQHKVTQQRLERSRRELERFAHVVSHDLQEPLRKLQTFGERLTKLASGALGPEGRECLERMQGTSALMRRLLDDLLTYSRVSSRARPFTRVDLSVVAREVLEELKTAVEQTGASVTLEALPVLEADATQMRQLLRHLMGNALKFRREGVTPLLRVHGKVDARGQWCVLVVEDNGIGFDEKYTDRLFQLFQRLHGRERYEGTGIGLAICRKIAEQHGGGIEVSSRAGEGSTFRVTLPLEQHIPR</sequence>
<keyword evidence="4" id="KW-0808">Transferase</keyword>
<dbReference type="PANTHER" id="PTHR43304:SF1">
    <property type="entry name" value="PAC DOMAIN-CONTAINING PROTEIN"/>
    <property type="match status" value="1"/>
</dbReference>
<comment type="catalytic activity">
    <reaction evidence="1">
        <text>ATP + protein L-histidine = ADP + protein N-phospho-L-histidine.</text>
        <dbReference type="EC" id="2.7.13.3"/>
    </reaction>
</comment>
<keyword evidence="3" id="KW-0597">Phosphoprotein</keyword>
<protein>
    <recommendedName>
        <fullName evidence="2">histidine kinase</fullName>
        <ecNumber evidence="2">2.7.13.3</ecNumber>
    </recommendedName>
</protein>
<evidence type="ECO:0000259" key="6">
    <source>
        <dbReference type="PROSITE" id="PS50109"/>
    </source>
</evidence>
<dbReference type="SMART" id="SM00387">
    <property type="entry name" value="HATPase_c"/>
    <property type="match status" value="1"/>
</dbReference>
<organism evidence="7 8">
    <name type="scientific">Cystobacter fuscus (strain ATCC 25194 / DSM 2262 / NBRC 100088 / M29)</name>
    <dbReference type="NCBI Taxonomy" id="1242864"/>
    <lineage>
        <taxon>Bacteria</taxon>
        <taxon>Pseudomonadati</taxon>
        <taxon>Myxococcota</taxon>
        <taxon>Myxococcia</taxon>
        <taxon>Myxococcales</taxon>
        <taxon>Cystobacterineae</taxon>
        <taxon>Archangiaceae</taxon>
        <taxon>Cystobacter</taxon>
    </lineage>
</organism>
<dbReference type="PRINTS" id="PR00344">
    <property type="entry name" value="BCTRLSENSOR"/>
</dbReference>
<dbReference type="FunFam" id="3.30.565.10:FF:000006">
    <property type="entry name" value="Sensor histidine kinase WalK"/>
    <property type="match status" value="1"/>
</dbReference>